<dbReference type="InterPro" id="IPR001806">
    <property type="entry name" value="Small_GTPase"/>
</dbReference>
<name>A0AAV7YL72_9EUKA</name>
<dbReference type="Proteomes" id="UP001146793">
    <property type="component" value="Unassembled WGS sequence"/>
</dbReference>
<dbReference type="Pfam" id="PF00071">
    <property type="entry name" value="Ras"/>
    <property type="match status" value="1"/>
</dbReference>
<dbReference type="PANTHER" id="PTHR47978">
    <property type="match status" value="1"/>
</dbReference>
<evidence type="ECO:0000313" key="3">
    <source>
        <dbReference type="EMBL" id="KAJ6228870.1"/>
    </source>
</evidence>
<dbReference type="EMBL" id="JANTQA010000057">
    <property type="protein sequence ID" value="KAJ3429439.1"/>
    <property type="molecule type" value="Genomic_DNA"/>
</dbReference>
<evidence type="ECO:0000256" key="1">
    <source>
        <dbReference type="ARBA" id="ARBA00022741"/>
    </source>
</evidence>
<dbReference type="Proteomes" id="UP001150062">
    <property type="component" value="Unassembled WGS sequence"/>
</dbReference>
<dbReference type="FunFam" id="3.40.50.300:FF:001204">
    <property type="entry name" value="Small GTP-binding protein, putative"/>
    <property type="match status" value="1"/>
</dbReference>
<dbReference type="PROSITE" id="PS51421">
    <property type="entry name" value="RAS"/>
    <property type="match status" value="1"/>
</dbReference>
<reference evidence="3" key="1">
    <citation type="submission" date="2022-08" db="EMBL/GenBank/DDBJ databases">
        <title>Novel sulfate-reducing endosymbionts in the free-living metamonad Anaeramoeba.</title>
        <authorList>
            <person name="Jerlstrom-Hultqvist J."/>
            <person name="Cepicka I."/>
            <person name="Gallot-Lavallee L."/>
            <person name="Salas-Leiva D."/>
            <person name="Curtis B.A."/>
            <person name="Zahonova K."/>
            <person name="Pipaliya S."/>
            <person name="Dacks J."/>
            <person name="Roger A.J."/>
        </authorList>
    </citation>
    <scope>NUCLEOTIDE SEQUENCE</scope>
    <source>
        <strain evidence="3">Schooner1</strain>
    </source>
</reference>
<dbReference type="PRINTS" id="PR00449">
    <property type="entry name" value="RASTRNSFRMNG"/>
</dbReference>
<dbReference type="GO" id="GO:0003924">
    <property type="term" value="F:GTPase activity"/>
    <property type="evidence" value="ECO:0007669"/>
    <property type="project" value="InterPro"/>
</dbReference>
<dbReference type="InterPro" id="IPR005225">
    <property type="entry name" value="Small_GTP-bd"/>
</dbReference>
<dbReference type="InterPro" id="IPR027417">
    <property type="entry name" value="P-loop_NTPase"/>
</dbReference>
<gene>
    <name evidence="2" type="ORF">M0812_24786</name>
    <name evidence="3" type="ORF">M0813_08369</name>
</gene>
<organism evidence="2 4">
    <name type="scientific">Anaeramoeba flamelloides</name>
    <dbReference type="NCBI Taxonomy" id="1746091"/>
    <lineage>
        <taxon>Eukaryota</taxon>
        <taxon>Metamonada</taxon>
        <taxon>Anaeramoebidae</taxon>
        <taxon>Anaeramoeba</taxon>
    </lineage>
</organism>
<evidence type="ECO:0000313" key="2">
    <source>
        <dbReference type="EMBL" id="KAJ3429439.1"/>
    </source>
</evidence>
<dbReference type="SUPFAM" id="SSF52540">
    <property type="entry name" value="P-loop containing nucleoside triphosphate hydrolases"/>
    <property type="match status" value="1"/>
</dbReference>
<proteinExistence type="predicted"/>
<dbReference type="EMBL" id="JAOAOG010000325">
    <property type="protein sequence ID" value="KAJ6228870.1"/>
    <property type="molecule type" value="Genomic_DNA"/>
</dbReference>
<dbReference type="CDD" id="cd00154">
    <property type="entry name" value="Rab"/>
    <property type="match status" value="1"/>
</dbReference>
<dbReference type="PROSITE" id="PS51419">
    <property type="entry name" value="RAB"/>
    <property type="match status" value="1"/>
</dbReference>
<reference evidence="2" key="2">
    <citation type="submission" date="2022-08" db="EMBL/GenBank/DDBJ databases">
        <title>Novel sulphate-reducing endosymbionts in the free-living metamonad Anaeramoeba.</title>
        <authorList>
            <person name="Jerlstrom-Hultqvist J."/>
            <person name="Cepicka I."/>
            <person name="Gallot-Lavallee L."/>
            <person name="Salas-Leiva D."/>
            <person name="Curtis B.A."/>
            <person name="Zahonova K."/>
            <person name="Pipaliya S."/>
            <person name="Dacks J."/>
            <person name="Roger A.J."/>
        </authorList>
    </citation>
    <scope>NUCLEOTIDE SEQUENCE</scope>
    <source>
        <strain evidence="2">Busselton2</strain>
    </source>
</reference>
<dbReference type="Gene3D" id="3.40.50.300">
    <property type="entry name" value="P-loop containing nucleotide triphosphate hydrolases"/>
    <property type="match status" value="1"/>
</dbReference>
<dbReference type="SMART" id="SM00175">
    <property type="entry name" value="RAB"/>
    <property type="match status" value="1"/>
</dbReference>
<dbReference type="SMART" id="SM00174">
    <property type="entry name" value="RHO"/>
    <property type="match status" value="1"/>
</dbReference>
<protein>
    <submittedName>
        <fullName evidence="2">Ras-related protein rab-24</fullName>
    </submittedName>
</protein>
<evidence type="ECO:0000313" key="4">
    <source>
        <dbReference type="Proteomes" id="UP001146793"/>
    </source>
</evidence>
<dbReference type="AlphaFoldDB" id="A0AAV7YL72"/>
<sequence>MSTFQVDFKVVLLGASNAGKTSLFERFVNNKFARDTKTTVGVSFGLKTIGVRGSQVAMGLWDTAGQERFESLAKMYYRKATSAIICFDPTKRQSFEKAQFWIKELRETEINCSVYLVATKMDQISSDDDWDISKKDVMNFAKKNKFKLFETSAKENTGVNKLFAMIAQDYLLRDEQDENGSIKLHSTEKNSTAGCC</sequence>
<dbReference type="SMART" id="SM00176">
    <property type="entry name" value="RAN"/>
    <property type="match status" value="1"/>
</dbReference>
<dbReference type="SMART" id="SM00173">
    <property type="entry name" value="RAS"/>
    <property type="match status" value="1"/>
</dbReference>
<evidence type="ECO:0000313" key="5">
    <source>
        <dbReference type="Proteomes" id="UP001150062"/>
    </source>
</evidence>
<keyword evidence="5" id="KW-1185">Reference proteome</keyword>
<dbReference type="NCBIfam" id="TIGR00231">
    <property type="entry name" value="small_GTP"/>
    <property type="match status" value="1"/>
</dbReference>
<keyword evidence="1" id="KW-0547">Nucleotide-binding</keyword>
<dbReference type="GO" id="GO:0005525">
    <property type="term" value="F:GTP binding"/>
    <property type="evidence" value="ECO:0007669"/>
    <property type="project" value="InterPro"/>
</dbReference>
<comment type="caution">
    <text evidence="2">The sequence shown here is derived from an EMBL/GenBank/DDBJ whole genome shotgun (WGS) entry which is preliminary data.</text>
</comment>
<accession>A0AAV7YL72</accession>